<accession>A0A0S7XM53</accession>
<feature type="transmembrane region" description="Helical" evidence="1">
    <location>
        <begin position="24"/>
        <end position="45"/>
    </location>
</feature>
<evidence type="ECO:0000313" key="3">
    <source>
        <dbReference type="Proteomes" id="UP000052020"/>
    </source>
</evidence>
<keyword evidence="1" id="KW-1133">Transmembrane helix</keyword>
<keyword evidence="1" id="KW-0812">Transmembrane</keyword>
<evidence type="ECO:0000256" key="1">
    <source>
        <dbReference type="SAM" id="Phobius"/>
    </source>
</evidence>
<dbReference type="Proteomes" id="UP000052020">
    <property type="component" value="Unassembled WGS sequence"/>
</dbReference>
<comment type="caution">
    <text evidence="2">The sequence shown here is derived from an EMBL/GenBank/DDBJ whole genome shotgun (WGS) entry which is preliminary data.</text>
</comment>
<dbReference type="AlphaFoldDB" id="A0A0S7XM53"/>
<name>A0A0S7XM53_9BACT</name>
<reference evidence="2 3" key="1">
    <citation type="journal article" date="2015" name="Microbiome">
        <title>Genomic resolution of linkages in carbon, nitrogen, and sulfur cycling among widespread estuary sediment bacteria.</title>
        <authorList>
            <person name="Baker B.J."/>
            <person name="Lazar C.S."/>
            <person name="Teske A.P."/>
            <person name="Dick G.J."/>
        </authorList>
    </citation>
    <scope>NUCLEOTIDE SEQUENCE [LARGE SCALE GENOMIC DNA]</scope>
    <source>
        <strain evidence="2">DG_56</strain>
    </source>
</reference>
<sequence>MSLWPITEAEGASRARSGKRGFRAFAAAAMMTVIIAALPCLAWAASIPTLTLTGQSIDVGESATLAPFVMYQSLGQGNDYGERGLQLYGATSQVQVGESDSLTWMGGFFISKTYQTRTADHSAPASPLDFSRVNDTASWFREPGGAGAAAMLNISGSRAYRQLLGEDRLTFQRLALKAGALAVSGEYLDVGAKFQGANNLAGQLPDGLDARALQAARGIDNLKLAAELQPSSNIKFTSKLTRVSNLQPGHKQYGLSRREVDHRLEATLGADTSMSLVMQTLDEDLNGQSSATKSTTLKLGHTFGDGRTFSLTDRRLNESVGGSKSQSHTRTMNLAWTFDPRLKLKATLSDADTNGTSTRTRELRLNWAANSTTLGLRQVATGGASAQTSTTFDVGTRLLGGALTFSRHAVDSQAGGQLTNRLTFDGTYGKTHLTLNQVNRSGAPDKPETTTSLKIASALDVAGTPVALNASYGRGIIDANTNGVSNPGGALRLVADWPGLNLIADLKHDSSGRFGSRLYLVRDPKEATEFGPWGGLLLATLSANDVNRSNYEHVAQLGSLRLAIGQRMIARTDGNGNYPAVYTNFDFSRGGLPKWANTLGGSMFGTDSNYEFAVLPGVQPMRGRTGLRLGMSRLTPGDGSGLVQTLDYAAVLGGEYLVRVYLGRAAGNVPADTPAHSALLELSSRYHGKLSWVARFTRDQTGGSDSARQVFGLCGSLSAREKLALTLLRQSDAQAGPSGLGVDYSRHISDDHYLTVKALYGAGSGGPGYRIDLAYQKPW</sequence>
<organism evidence="2 3">
    <name type="scientific">candidate division KD3-62 bacterium DG_56</name>
    <dbReference type="NCBI Taxonomy" id="1704032"/>
    <lineage>
        <taxon>Bacteria</taxon>
        <taxon>candidate division KD3-62</taxon>
    </lineage>
</organism>
<keyword evidence="1" id="KW-0472">Membrane</keyword>
<proteinExistence type="predicted"/>
<dbReference type="EMBL" id="LIZY01000078">
    <property type="protein sequence ID" value="KPJ63581.1"/>
    <property type="molecule type" value="Genomic_DNA"/>
</dbReference>
<evidence type="ECO:0000313" key="2">
    <source>
        <dbReference type="EMBL" id="KPJ63581.1"/>
    </source>
</evidence>
<gene>
    <name evidence="2" type="ORF">AMK68_03650</name>
</gene>
<protein>
    <submittedName>
        <fullName evidence="2">Uncharacterized protein</fullName>
    </submittedName>
</protein>